<comment type="caution">
    <text evidence="11">The sequence shown here is derived from an EMBL/GenBank/DDBJ whole genome shotgun (WGS) entry which is preliminary data.</text>
</comment>
<dbReference type="Proteomes" id="UP001153148">
    <property type="component" value="Unassembled WGS sequence"/>
</dbReference>
<dbReference type="PROSITE" id="PS50026">
    <property type="entry name" value="EGF_3"/>
    <property type="match status" value="1"/>
</dbReference>
<reference evidence="11" key="1">
    <citation type="submission" date="2021-03" db="EMBL/GenBank/DDBJ databases">
        <authorList>
            <person name="Tran Van P."/>
        </authorList>
    </citation>
    <scope>NUCLEOTIDE SEQUENCE</scope>
</reference>
<evidence type="ECO:0000259" key="9">
    <source>
        <dbReference type="PROSITE" id="PS50026"/>
    </source>
</evidence>
<organism evidence="11 12">
    <name type="scientific">Timema podura</name>
    <name type="common">Walking stick</name>
    <dbReference type="NCBI Taxonomy" id="61482"/>
    <lineage>
        <taxon>Eukaryota</taxon>
        <taxon>Metazoa</taxon>
        <taxon>Ecdysozoa</taxon>
        <taxon>Arthropoda</taxon>
        <taxon>Hexapoda</taxon>
        <taxon>Insecta</taxon>
        <taxon>Pterygota</taxon>
        <taxon>Neoptera</taxon>
        <taxon>Polyneoptera</taxon>
        <taxon>Phasmatodea</taxon>
        <taxon>Timematodea</taxon>
        <taxon>Timematoidea</taxon>
        <taxon>Timematidae</taxon>
        <taxon>Timema</taxon>
    </lineage>
</organism>
<dbReference type="InterPro" id="IPR056863">
    <property type="entry name" value="LMN_ATRN_NET-like_EGF"/>
</dbReference>
<feature type="domain" description="Laminin EGF-like" evidence="10">
    <location>
        <begin position="489"/>
        <end position="543"/>
    </location>
</feature>
<dbReference type="InterPro" id="IPR050440">
    <property type="entry name" value="Laminin/Netrin_ECM"/>
</dbReference>
<dbReference type="SMART" id="SM00180">
    <property type="entry name" value="EGF_Lam"/>
    <property type="match status" value="2"/>
</dbReference>
<dbReference type="CDD" id="cd00055">
    <property type="entry name" value="EGF_Lam"/>
    <property type="match status" value="1"/>
</dbReference>
<dbReference type="InterPro" id="IPR000152">
    <property type="entry name" value="EGF-type_Asp/Asn_hydroxyl_site"/>
</dbReference>
<dbReference type="InterPro" id="IPR000742">
    <property type="entry name" value="EGF"/>
</dbReference>
<name>A0ABN7NPT5_TIMPD</name>
<evidence type="ECO:0000256" key="3">
    <source>
        <dbReference type="ARBA" id="ARBA00022737"/>
    </source>
</evidence>
<dbReference type="PROSITE" id="PS01248">
    <property type="entry name" value="EGF_LAM_1"/>
    <property type="match status" value="1"/>
</dbReference>
<keyword evidence="1 7" id="KW-0245">EGF-like domain</keyword>
<dbReference type="InterPro" id="IPR049883">
    <property type="entry name" value="NOTCH1_EGF-like"/>
</dbReference>
<dbReference type="PANTHER" id="PTHR10574:SF433">
    <property type="entry name" value="MULTIPLE EPIDERMAL GROWTH FACTOR-LIKE DOMAINS PROTEIN 8"/>
    <property type="match status" value="1"/>
</dbReference>
<comment type="caution">
    <text evidence="7">Lacks conserved residue(s) required for the propagation of feature annotation.</text>
</comment>
<dbReference type="InterPro" id="IPR018097">
    <property type="entry name" value="EGF_Ca-bd_CS"/>
</dbReference>
<keyword evidence="5" id="KW-0325">Glycoprotein</keyword>
<evidence type="ECO:0000256" key="6">
    <source>
        <dbReference type="ARBA" id="ARBA00023292"/>
    </source>
</evidence>
<evidence type="ECO:0000256" key="8">
    <source>
        <dbReference type="PROSITE-ProRule" id="PRU00460"/>
    </source>
</evidence>
<dbReference type="SMART" id="SM00423">
    <property type="entry name" value="PSI"/>
    <property type="match status" value="2"/>
</dbReference>
<dbReference type="EMBL" id="CAJPIN010003802">
    <property type="protein sequence ID" value="CAG2056404.1"/>
    <property type="molecule type" value="Genomic_DNA"/>
</dbReference>
<keyword evidence="4 8" id="KW-1015">Disulfide bond</keyword>
<proteinExistence type="predicted"/>
<evidence type="ECO:0000256" key="5">
    <source>
        <dbReference type="ARBA" id="ARBA00023180"/>
    </source>
</evidence>
<dbReference type="PROSITE" id="PS00022">
    <property type="entry name" value="EGF_1"/>
    <property type="match status" value="1"/>
</dbReference>
<evidence type="ECO:0000313" key="12">
    <source>
        <dbReference type="Proteomes" id="UP001153148"/>
    </source>
</evidence>
<keyword evidence="6 8" id="KW-0424">Laminin EGF-like domain</keyword>
<evidence type="ECO:0008006" key="13">
    <source>
        <dbReference type="Google" id="ProtNLM"/>
    </source>
</evidence>
<keyword evidence="2" id="KW-0732">Signal</keyword>
<feature type="disulfide bond" evidence="8">
    <location>
        <begin position="511"/>
        <end position="520"/>
    </location>
</feature>
<dbReference type="PANTHER" id="PTHR10574">
    <property type="entry name" value="NETRIN/LAMININ-RELATED"/>
    <property type="match status" value="1"/>
</dbReference>
<evidence type="ECO:0000256" key="2">
    <source>
        <dbReference type="ARBA" id="ARBA00022729"/>
    </source>
</evidence>
<sequence>MLPRYLTFCTFLSSTSSNLIALLGEKTGNEAQYKEPAQGVPLNLSYSILISLPSGVPRDPSGLVEAGLGPNGNQVRSTEAVLDLRECPAPCHLRENCSQCLDDRGRCVWCEATQVTDYRGHCIWCEATQVTYDRRRCVWCEATQVTYDRGRCVWCEATQVTYDRGRCVWCEATQECFSFSIYTSEYQFGLCREWLDQAQNNNHHLQQSLVRSTQQCKSCSSHTNCSSCLHTLGCGWCYSVGNPIEGSCVEGDFNKPRHDACSAVVHPSNNSATNWAYAQCPDVDECDLGLHDCHADAVCTNTNGSYSCQCSRGFIGDGKFTCTKTPNSPELLAHSIRIYGTVPTHTSVPHSSLNLVRPLERDSILRLLSQPITILGIHLLLQSTNQWGRGSCESQKRLKLPNSSSLQSACYNNCINGYCVGAPDYSCKCDLGWTGVDCGLNCGCYNHSTCSQGVGLCDECENWTSGEFCQDCRPGSYGNATSGQGCHGCNCNEHGSESSGICDRDSGLCFCQDNTEGDNCDRCKKGYYGDPRNGGMCYYQCVARGMLTGLEPQGLGSRLGQLTPWEIRPGVPPTRECLWIISPQSNKSADRYI</sequence>
<keyword evidence="12" id="KW-1185">Reference proteome</keyword>
<dbReference type="PROSITE" id="PS00010">
    <property type="entry name" value="ASX_HYDROXYL"/>
    <property type="match status" value="1"/>
</dbReference>
<evidence type="ECO:0000256" key="1">
    <source>
        <dbReference type="ARBA" id="ARBA00022536"/>
    </source>
</evidence>
<evidence type="ECO:0000313" key="11">
    <source>
        <dbReference type="EMBL" id="CAG2056404.1"/>
    </source>
</evidence>
<evidence type="ECO:0000256" key="4">
    <source>
        <dbReference type="ARBA" id="ARBA00023157"/>
    </source>
</evidence>
<dbReference type="CDD" id="cd00054">
    <property type="entry name" value="EGF_CA"/>
    <property type="match status" value="1"/>
</dbReference>
<dbReference type="InterPro" id="IPR002049">
    <property type="entry name" value="LE_dom"/>
</dbReference>
<dbReference type="Pfam" id="PF07645">
    <property type="entry name" value="EGF_CA"/>
    <property type="match status" value="1"/>
</dbReference>
<dbReference type="SMART" id="SM00179">
    <property type="entry name" value="EGF_CA"/>
    <property type="match status" value="1"/>
</dbReference>
<dbReference type="Pfam" id="PF24973">
    <property type="entry name" value="EGF_LMN_ATRN"/>
    <property type="match status" value="1"/>
</dbReference>
<feature type="domain" description="EGF-like" evidence="9">
    <location>
        <begin position="282"/>
        <end position="323"/>
    </location>
</feature>
<dbReference type="PROSITE" id="PS01187">
    <property type="entry name" value="EGF_CA"/>
    <property type="match status" value="1"/>
</dbReference>
<accession>A0ABN7NPT5</accession>
<dbReference type="InterPro" id="IPR001881">
    <property type="entry name" value="EGF-like_Ca-bd_dom"/>
</dbReference>
<gene>
    <name evidence="11" type="ORF">TPAB3V08_LOCUS3396</name>
</gene>
<protein>
    <recommendedName>
        <fullName evidence="13">EGF-like domain-containing protein</fullName>
    </recommendedName>
</protein>
<dbReference type="PROSITE" id="PS50027">
    <property type="entry name" value="EGF_LAM_2"/>
    <property type="match status" value="1"/>
</dbReference>
<dbReference type="Gene3D" id="2.10.25.10">
    <property type="entry name" value="Laminin"/>
    <property type="match status" value="3"/>
</dbReference>
<dbReference type="SUPFAM" id="SSF57196">
    <property type="entry name" value="EGF/Laminin"/>
    <property type="match status" value="2"/>
</dbReference>
<keyword evidence="3" id="KW-0677">Repeat</keyword>
<dbReference type="SMART" id="SM00181">
    <property type="entry name" value="EGF"/>
    <property type="match status" value="5"/>
</dbReference>
<evidence type="ECO:0000259" key="10">
    <source>
        <dbReference type="PROSITE" id="PS50027"/>
    </source>
</evidence>
<dbReference type="InterPro" id="IPR016201">
    <property type="entry name" value="PSI"/>
</dbReference>
<evidence type="ECO:0000256" key="7">
    <source>
        <dbReference type="PROSITE-ProRule" id="PRU00076"/>
    </source>
</evidence>
<dbReference type="PROSITE" id="PS01186">
    <property type="entry name" value="EGF_2"/>
    <property type="match status" value="1"/>
</dbReference>
<dbReference type="Pfam" id="PF00053">
    <property type="entry name" value="EGF_laminin"/>
    <property type="match status" value="1"/>
</dbReference>